<keyword evidence="2" id="KW-1185">Reference proteome</keyword>
<name>A0AAV5D815_ELECO</name>
<dbReference type="EMBL" id="BQKI01000012">
    <property type="protein sequence ID" value="GJN06560.1"/>
    <property type="molecule type" value="Genomic_DNA"/>
</dbReference>
<protein>
    <submittedName>
        <fullName evidence="1">Uncharacterized protein</fullName>
    </submittedName>
</protein>
<sequence length="70" mass="7804">MGIKDAYDHCRQAFFWLGKASTSGANCLVAWDKVTRRRELGGLGIKDTNIQNACLLVKLIHRLHTSTDST</sequence>
<gene>
    <name evidence="1" type="primary">ga24300</name>
    <name evidence="1" type="ORF">PR202_ga24300</name>
</gene>
<accession>A0AAV5D815</accession>
<reference evidence="1" key="1">
    <citation type="journal article" date="2018" name="DNA Res.">
        <title>Multiple hybrid de novo genome assembly of finger millet, an orphan allotetraploid crop.</title>
        <authorList>
            <person name="Hatakeyama M."/>
            <person name="Aluri S."/>
            <person name="Balachadran M.T."/>
            <person name="Sivarajan S.R."/>
            <person name="Patrignani A."/>
            <person name="Gruter S."/>
            <person name="Poveda L."/>
            <person name="Shimizu-Inatsugi R."/>
            <person name="Baeten J."/>
            <person name="Francoijs K.J."/>
            <person name="Nataraja K.N."/>
            <person name="Reddy Y.A.N."/>
            <person name="Phadnis S."/>
            <person name="Ravikumar R.L."/>
            <person name="Schlapbach R."/>
            <person name="Sreeman S.M."/>
            <person name="Shimizu K.K."/>
        </authorList>
    </citation>
    <scope>NUCLEOTIDE SEQUENCE</scope>
</reference>
<dbReference type="AlphaFoldDB" id="A0AAV5D815"/>
<comment type="caution">
    <text evidence="1">The sequence shown here is derived from an EMBL/GenBank/DDBJ whole genome shotgun (WGS) entry which is preliminary data.</text>
</comment>
<dbReference type="Proteomes" id="UP001054889">
    <property type="component" value="Unassembled WGS sequence"/>
</dbReference>
<reference evidence="1" key="2">
    <citation type="submission" date="2021-12" db="EMBL/GenBank/DDBJ databases">
        <title>Resequencing data analysis of finger millet.</title>
        <authorList>
            <person name="Hatakeyama M."/>
            <person name="Aluri S."/>
            <person name="Balachadran M.T."/>
            <person name="Sivarajan S.R."/>
            <person name="Poveda L."/>
            <person name="Shimizu-Inatsugi R."/>
            <person name="Schlapbach R."/>
            <person name="Sreeman S.M."/>
            <person name="Shimizu K.K."/>
        </authorList>
    </citation>
    <scope>NUCLEOTIDE SEQUENCE</scope>
</reference>
<proteinExistence type="predicted"/>
<evidence type="ECO:0000313" key="1">
    <source>
        <dbReference type="EMBL" id="GJN06560.1"/>
    </source>
</evidence>
<evidence type="ECO:0000313" key="2">
    <source>
        <dbReference type="Proteomes" id="UP001054889"/>
    </source>
</evidence>
<organism evidence="1 2">
    <name type="scientific">Eleusine coracana subsp. coracana</name>
    <dbReference type="NCBI Taxonomy" id="191504"/>
    <lineage>
        <taxon>Eukaryota</taxon>
        <taxon>Viridiplantae</taxon>
        <taxon>Streptophyta</taxon>
        <taxon>Embryophyta</taxon>
        <taxon>Tracheophyta</taxon>
        <taxon>Spermatophyta</taxon>
        <taxon>Magnoliopsida</taxon>
        <taxon>Liliopsida</taxon>
        <taxon>Poales</taxon>
        <taxon>Poaceae</taxon>
        <taxon>PACMAD clade</taxon>
        <taxon>Chloridoideae</taxon>
        <taxon>Cynodonteae</taxon>
        <taxon>Eleusininae</taxon>
        <taxon>Eleusine</taxon>
    </lineage>
</organism>